<dbReference type="SUPFAM" id="SSF159283">
    <property type="entry name" value="Guanosine diphospho-D-mannose pyrophosphorylase/mannose-6-phosphate isomerase linker domain"/>
    <property type="match status" value="1"/>
</dbReference>
<evidence type="ECO:0000259" key="8">
    <source>
        <dbReference type="Pfam" id="PF00483"/>
    </source>
</evidence>
<dbReference type="InterPro" id="IPR049577">
    <property type="entry name" value="GMPP_N"/>
</dbReference>
<dbReference type="EC" id="2.7.7.13" evidence="2"/>
<feature type="domain" description="Nucleotidyl transferase" evidence="8">
    <location>
        <begin position="4"/>
        <end position="282"/>
    </location>
</feature>
<dbReference type="EMBL" id="CP003364">
    <property type="protein sequence ID" value="AGA29329.1"/>
    <property type="molecule type" value="Genomic_DNA"/>
</dbReference>
<evidence type="ECO:0000313" key="11">
    <source>
        <dbReference type="Proteomes" id="UP000010798"/>
    </source>
</evidence>
<comment type="similarity">
    <text evidence="1">Belongs to the mannose-6-phosphate isomerase type 2 family.</text>
</comment>
<dbReference type="InterPro" id="IPR051161">
    <property type="entry name" value="Mannose-6P_isomerase_type2"/>
</dbReference>
<dbReference type="Pfam" id="PF22640">
    <property type="entry name" value="ManC_GMP_beta-helix"/>
    <property type="match status" value="1"/>
</dbReference>
<dbReference type="OrthoDB" id="9806359at2"/>
<evidence type="ECO:0000259" key="9">
    <source>
        <dbReference type="Pfam" id="PF22640"/>
    </source>
</evidence>
<dbReference type="InterPro" id="IPR054566">
    <property type="entry name" value="ManC/GMP-like_b-helix"/>
</dbReference>
<evidence type="ECO:0000256" key="6">
    <source>
        <dbReference type="ARBA" id="ARBA00023134"/>
    </source>
</evidence>
<dbReference type="PANTHER" id="PTHR46390">
    <property type="entry name" value="MANNOSE-1-PHOSPHATE GUANYLYLTRANSFERASE"/>
    <property type="match status" value="1"/>
</dbReference>
<accession>L0DIX0</accession>
<evidence type="ECO:0000256" key="4">
    <source>
        <dbReference type="ARBA" id="ARBA00022695"/>
    </source>
</evidence>
<keyword evidence="3 10" id="KW-0808">Transferase</keyword>
<evidence type="ECO:0000256" key="3">
    <source>
        <dbReference type="ARBA" id="ARBA00022679"/>
    </source>
</evidence>
<dbReference type="GO" id="GO:0005525">
    <property type="term" value="F:GTP binding"/>
    <property type="evidence" value="ECO:0007669"/>
    <property type="project" value="UniProtKB-KW"/>
</dbReference>
<evidence type="ECO:0000256" key="1">
    <source>
        <dbReference type="ARBA" id="ARBA00006115"/>
    </source>
</evidence>
<dbReference type="Pfam" id="PF00483">
    <property type="entry name" value="NTP_transferase"/>
    <property type="match status" value="1"/>
</dbReference>
<dbReference type="KEGG" id="saci:Sinac_5177"/>
<dbReference type="SUPFAM" id="SSF53448">
    <property type="entry name" value="Nucleotide-diphospho-sugar transferases"/>
    <property type="match status" value="1"/>
</dbReference>
<keyword evidence="4 10" id="KW-0548">Nucleotidyltransferase</keyword>
<feature type="domain" description="MannoseP isomerase/GMP-like beta-helix" evidence="9">
    <location>
        <begin position="299"/>
        <end position="350"/>
    </location>
</feature>
<dbReference type="Proteomes" id="UP000010798">
    <property type="component" value="Chromosome"/>
</dbReference>
<proteinExistence type="inferred from homology"/>
<keyword evidence="11" id="KW-1185">Reference proteome</keyword>
<evidence type="ECO:0000256" key="2">
    <source>
        <dbReference type="ARBA" id="ARBA00012387"/>
    </source>
</evidence>
<dbReference type="AlphaFoldDB" id="L0DIX0"/>
<name>L0DIX0_SINAD</name>
<keyword evidence="6" id="KW-0342">GTP-binding</keyword>
<evidence type="ECO:0000313" key="10">
    <source>
        <dbReference type="EMBL" id="AGA29329.1"/>
    </source>
</evidence>
<evidence type="ECO:0000256" key="5">
    <source>
        <dbReference type="ARBA" id="ARBA00022741"/>
    </source>
</evidence>
<organism evidence="10 11">
    <name type="scientific">Singulisphaera acidiphila (strain ATCC BAA-1392 / DSM 18658 / VKM B-2454 / MOB10)</name>
    <dbReference type="NCBI Taxonomy" id="886293"/>
    <lineage>
        <taxon>Bacteria</taxon>
        <taxon>Pseudomonadati</taxon>
        <taxon>Planctomycetota</taxon>
        <taxon>Planctomycetia</taxon>
        <taxon>Isosphaerales</taxon>
        <taxon>Isosphaeraceae</taxon>
        <taxon>Singulisphaera</taxon>
    </lineage>
</organism>
<comment type="catalytic activity">
    <reaction evidence="7">
        <text>alpha-D-mannose 1-phosphate + GTP + H(+) = GDP-alpha-D-mannose + diphosphate</text>
        <dbReference type="Rhea" id="RHEA:15229"/>
        <dbReference type="ChEBI" id="CHEBI:15378"/>
        <dbReference type="ChEBI" id="CHEBI:33019"/>
        <dbReference type="ChEBI" id="CHEBI:37565"/>
        <dbReference type="ChEBI" id="CHEBI:57527"/>
        <dbReference type="ChEBI" id="CHEBI:58409"/>
        <dbReference type="EC" id="2.7.7.13"/>
    </reaction>
</comment>
<dbReference type="PANTHER" id="PTHR46390:SF1">
    <property type="entry name" value="MANNOSE-1-PHOSPHATE GUANYLYLTRANSFERASE"/>
    <property type="match status" value="1"/>
</dbReference>
<keyword evidence="5" id="KW-0547">Nucleotide-binding</keyword>
<dbReference type="eggNOG" id="COG0836">
    <property type="taxonomic scope" value="Bacteria"/>
</dbReference>
<dbReference type="FunFam" id="3.90.550.10:FF:000046">
    <property type="entry name" value="Mannose-1-phosphate guanylyltransferase (GDP)"/>
    <property type="match status" value="1"/>
</dbReference>
<dbReference type="STRING" id="886293.Sinac_5177"/>
<dbReference type="InterPro" id="IPR029044">
    <property type="entry name" value="Nucleotide-diphossugar_trans"/>
</dbReference>
<sequence>MLHAVVMAGGSGTRFWPKSRRNRPKQLLRLYGDATMLQQTVARIAPLVTPERTLIITGSDQADAVRAQLPQLPPENVVAEPCPRDTGPCVGLAAEIVARKDADGTMIVMPADHVIEPREKFLTTVSAAVSVIDADPSAFVTFGIKPTHPETGYGYIERGEALPSKAGIALHRVAQFREKPDRETAERFLAEGRFAWNSGIFVWRARAILDALQTHRPVLAAALDRVGQALGTADEEETVAREYPLMEKVPIDKAVMEKATNVRVLEVVYDWNDVGDWRALTALVPPDDQGNTTQGKVFANDTTGSIIVSDDGGVIATLGVDDLVIVQSGGATLVARKDQLDKLKALVEGLDKGGFGSLL</sequence>
<dbReference type="HOGENOM" id="CLU_035527_0_1_0"/>
<reference evidence="10 11" key="1">
    <citation type="submission" date="2012-02" db="EMBL/GenBank/DDBJ databases">
        <title>Complete sequence of chromosome of Singulisphaera acidiphila DSM 18658.</title>
        <authorList>
            <consortium name="US DOE Joint Genome Institute (JGI-PGF)"/>
            <person name="Lucas S."/>
            <person name="Copeland A."/>
            <person name="Lapidus A."/>
            <person name="Glavina del Rio T."/>
            <person name="Dalin E."/>
            <person name="Tice H."/>
            <person name="Bruce D."/>
            <person name="Goodwin L."/>
            <person name="Pitluck S."/>
            <person name="Peters L."/>
            <person name="Ovchinnikova G."/>
            <person name="Chertkov O."/>
            <person name="Kyrpides N."/>
            <person name="Mavromatis K."/>
            <person name="Ivanova N."/>
            <person name="Brettin T."/>
            <person name="Detter J.C."/>
            <person name="Han C."/>
            <person name="Larimer F."/>
            <person name="Land M."/>
            <person name="Hauser L."/>
            <person name="Markowitz V."/>
            <person name="Cheng J.-F."/>
            <person name="Hugenholtz P."/>
            <person name="Woyke T."/>
            <person name="Wu D."/>
            <person name="Tindall B."/>
            <person name="Pomrenke H."/>
            <person name="Brambilla E."/>
            <person name="Klenk H.-P."/>
            <person name="Eisen J.A."/>
        </authorList>
    </citation>
    <scope>NUCLEOTIDE SEQUENCE [LARGE SCALE GENOMIC DNA]</scope>
    <source>
        <strain evidence="11">ATCC BAA-1392 / DSM 18658 / VKM B-2454 / MOB10</strain>
    </source>
</reference>
<dbReference type="GO" id="GO:0009298">
    <property type="term" value="P:GDP-mannose biosynthetic process"/>
    <property type="evidence" value="ECO:0007669"/>
    <property type="project" value="TreeGrafter"/>
</dbReference>
<dbReference type="RefSeq" id="WP_015248433.1">
    <property type="nucleotide sequence ID" value="NC_019892.1"/>
</dbReference>
<dbReference type="Gene3D" id="3.90.550.10">
    <property type="entry name" value="Spore Coat Polysaccharide Biosynthesis Protein SpsA, Chain A"/>
    <property type="match status" value="1"/>
</dbReference>
<dbReference type="InterPro" id="IPR005835">
    <property type="entry name" value="NTP_transferase_dom"/>
</dbReference>
<gene>
    <name evidence="10" type="ordered locus">Sinac_5177</name>
</gene>
<evidence type="ECO:0000256" key="7">
    <source>
        <dbReference type="ARBA" id="ARBA00047343"/>
    </source>
</evidence>
<protein>
    <recommendedName>
        <fullName evidence="2">mannose-1-phosphate guanylyltransferase</fullName>
        <ecNumber evidence="2">2.7.7.13</ecNumber>
    </recommendedName>
</protein>
<dbReference type="GO" id="GO:0004475">
    <property type="term" value="F:mannose-1-phosphate guanylyltransferase (GTP) activity"/>
    <property type="evidence" value="ECO:0007669"/>
    <property type="project" value="UniProtKB-EC"/>
</dbReference>
<dbReference type="CDD" id="cd02509">
    <property type="entry name" value="GDP-M1P_Guanylyltransferase"/>
    <property type="match status" value="1"/>
</dbReference>